<feature type="region of interest" description="Disordered" evidence="1">
    <location>
        <begin position="66"/>
        <end position="85"/>
    </location>
</feature>
<sequence>MPTTTPTSNGQRPTFAHVSPEGLHMNEHNRWPKRRTSIVWALRSPFGYNAAPMPKERIWKLTQGSEGAITDKTGGPNDTLAPFGP</sequence>
<proteinExistence type="predicted"/>
<keyword evidence="3" id="KW-1185">Reference proteome</keyword>
<organism evidence="2 3">
    <name type="scientific">Laccaria amethystina LaAM-08-1</name>
    <dbReference type="NCBI Taxonomy" id="1095629"/>
    <lineage>
        <taxon>Eukaryota</taxon>
        <taxon>Fungi</taxon>
        <taxon>Dikarya</taxon>
        <taxon>Basidiomycota</taxon>
        <taxon>Agaricomycotina</taxon>
        <taxon>Agaricomycetes</taxon>
        <taxon>Agaricomycetidae</taxon>
        <taxon>Agaricales</taxon>
        <taxon>Agaricineae</taxon>
        <taxon>Hydnangiaceae</taxon>
        <taxon>Laccaria</taxon>
    </lineage>
</organism>
<dbReference type="AlphaFoldDB" id="A0A0C9WZE1"/>
<reference evidence="2 3" key="1">
    <citation type="submission" date="2014-04" db="EMBL/GenBank/DDBJ databases">
        <authorList>
            <consortium name="DOE Joint Genome Institute"/>
            <person name="Kuo A."/>
            <person name="Kohler A."/>
            <person name="Nagy L.G."/>
            <person name="Floudas D."/>
            <person name="Copeland A."/>
            <person name="Barry K.W."/>
            <person name="Cichocki N."/>
            <person name="Veneault-Fourrey C."/>
            <person name="LaButti K."/>
            <person name="Lindquist E.A."/>
            <person name="Lipzen A."/>
            <person name="Lundell T."/>
            <person name="Morin E."/>
            <person name="Murat C."/>
            <person name="Sun H."/>
            <person name="Tunlid A."/>
            <person name="Henrissat B."/>
            <person name="Grigoriev I.V."/>
            <person name="Hibbett D.S."/>
            <person name="Martin F."/>
            <person name="Nordberg H.P."/>
            <person name="Cantor M.N."/>
            <person name="Hua S.X."/>
        </authorList>
    </citation>
    <scope>NUCLEOTIDE SEQUENCE [LARGE SCALE GENOMIC DNA]</scope>
    <source>
        <strain evidence="2 3">LaAM-08-1</strain>
    </source>
</reference>
<evidence type="ECO:0000313" key="2">
    <source>
        <dbReference type="EMBL" id="KIJ90696.1"/>
    </source>
</evidence>
<dbReference type="Proteomes" id="UP000054477">
    <property type="component" value="Unassembled WGS sequence"/>
</dbReference>
<name>A0A0C9WZE1_9AGAR</name>
<feature type="compositionally biased region" description="Polar residues" evidence="1">
    <location>
        <begin position="1"/>
        <end position="12"/>
    </location>
</feature>
<gene>
    <name evidence="2" type="ORF">K443DRAFT_15014</name>
</gene>
<feature type="region of interest" description="Disordered" evidence="1">
    <location>
        <begin position="1"/>
        <end position="20"/>
    </location>
</feature>
<accession>A0A0C9WZE1</accession>
<dbReference type="HOGENOM" id="CLU_2512989_0_0_1"/>
<evidence type="ECO:0000256" key="1">
    <source>
        <dbReference type="SAM" id="MobiDB-lite"/>
    </source>
</evidence>
<evidence type="ECO:0000313" key="3">
    <source>
        <dbReference type="Proteomes" id="UP000054477"/>
    </source>
</evidence>
<dbReference type="EMBL" id="KN839128">
    <property type="protein sequence ID" value="KIJ90696.1"/>
    <property type="molecule type" value="Genomic_DNA"/>
</dbReference>
<protein>
    <submittedName>
        <fullName evidence="2">Uncharacterized protein</fullName>
    </submittedName>
</protein>
<reference evidence="3" key="2">
    <citation type="submission" date="2015-01" db="EMBL/GenBank/DDBJ databases">
        <title>Evolutionary Origins and Diversification of the Mycorrhizal Mutualists.</title>
        <authorList>
            <consortium name="DOE Joint Genome Institute"/>
            <consortium name="Mycorrhizal Genomics Consortium"/>
            <person name="Kohler A."/>
            <person name="Kuo A."/>
            <person name="Nagy L.G."/>
            <person name="Floudas D."/>
            <person name="Copeland A."/>
            <person name="Barry K.W."/>
            <person name="Cichocki N."/>
            <person name="Veneault-Fourrey C."/>
            <person name="LaButti K."/>
            <person name="Lindquist E.A."/>
            <person name="Lipzen A."/>
            <person name="Lundell T."/>
            <person name="Morin E."/>
            <person name="Murat C."/>
            <person name="Riley R."/>
            <person name="Ohm R."/>
            <person name="Sun H."/>
            <person name="Tunlid A."/>
            <person name="Henrissat B."/>
            <person name="Grigoriev I.V."/>
            <person name="Hibbett D.S."/>
            <person name="Martin F."/>
        </authorList>
    </citation>
    <scope>NUCLEOTIDE SEQUENCE [LARGE SCALE GENOMIC DNA]</scope>
    <source>
        <strain evidence="3">LaAM-08-1</strain>
    </source>
</reference>